<evidence type="ECO:0000256" key="1">
    <source>
        <dbReference type="ARBA" id="ARBA00001947"/>
    </source>
</evidence>
<keyword evidence="3 5" id="KW-0862">Zinc</keyword>
<dbReference type="GO" id="GO:0008270">
    <property type="term" value="F:zinc ion binding"/>
    <property type="evidence" value="ECO:0007669"/>
    <property type="project" value="InterPro"/>
</dbReference>
<dbReference type="PANTHER" id="PTHR42813:SF2">
    <property type="entry name" value="DEHYDROGENASE, ZINC-CONTAINING, PUTATIVE (AFU_ORTHOLOGUE AFUA_2G02810)-RELATED"/>
    <property type="match status" value="1"/>
</dbReference>
<dbReference type="SMART" id="SM00829">
    <property type="entry name" value="PKS_ER"/>
    <property type="match status" value="1"/>
</dbReference>
<evidence type="ECO:0000256" key="2">
    <source>
        <dbReference type="ARBA" id="ARBA00022723"/>
    </source>
</evidence>
<accession>A0AA97FG53</accession>
<dbReference type="Gene3D" id="3.40.50.720">
    <property type="entry name" value="NAD(P)-binding Rossmann-like Domain"/>
    <property type="match status" value="1"/>
</dbReference>
<dbReference type="InterPro" id="IPR036291">
    <property type="entry name" value="NAD(P)-bd_dom_sf"/>
</dbReference>
<evidence type="ECO:0000256" key="4">
    <source>
        <dbReference type="ARBA" id="ARBA00023002"/>
    </source>
</evidence>
<dbReference type="PROSITE" id="PS00059">
    <property type="entry name" value="ADH_ZINC"/>
    <property type="match status" value="1"/>
</dbReference>
<proteinExistence type="inferred from homology"/>
<dbReference type="Gene3D" id="3.90.180.10">
    <property type="entry name" value="Medium-chain alcohol dehydrogenases, catalytic domain"/>
    <property type="match status" value="1"/>
</dbReference>
<dbReference type="SUPFAM" id="SSF50129">
    <property type="entry name" value="GroES-like"/>
    <property type="match status" value="1"/>
</dbReference>
<dbReference type="SUPFAM" id="SSF51735">
    <property type="entry name" value="NAD(P)-binding Rossmann-fold domains"/>
    <property type="match status" value="1"/>
</dbReference>
<dbReference type="EMBL" id="CP118157">
    <property type="protein sequence ID" value="WOF22856.1"/>
    <property type="molecule type" value="Genomic_DNA"/>
</dbReference>
<keyword evidence="4" id="KW-0560">Oxidoreductase</keyword>
<dbReference type="InterPro" id="IPR002328">
    <property type="entry name" value="ADH_Zn_CS"/>
</dbReference>
<evidence type="ECO:0000256" key="5">
    <source>
        <dbReference type="RuleBase" id="RU361277"/>
    </source>
</evidence>
<evidence type="ECO:0000256" key="3">
    <source>
        <dbReference type="ARBA" id="ARBA00022833"/>
    </source>
</evidence>
<keyword evidence="2 5" id="KW-0479">Metal-binding</keyword>
<dbReference type="KEGG" id="mbet:N8K70_15905"/>
<organism evidence="7 8">
    <name type="scientific">Microbacterium betulae</name>
    <dbReference type="NCBI Taxonomy" id="2981139"/>
    <lineage>
        <taxon>Bacteria</taxon>
        <taxon>Bacillati</taxon>
        <taxon>Actinomycetota</taxon>
        <taxon>Actinomycetes</taxon>
        <taxon>Micrococcales</taxon>
        <taxon>Microbacteriaceae</taxon>
        <taxon>Microbacterium</taxon>
    </lineage>
</organism>
<dbReference type="RefSeq" id="WP_317139328.1">
    <property type="nucleotide sequence ID" value="NZ_CP118157.1"/>
</dbReference>
<comment type="similarity">
    <text evidence="5">Belongs to the zinc-containing alcohol dehydrogenase family.</text>
</comment>
<dbReference type="InterPro" id="IPR011032">
    <property type="entry name" value="GroES-like_sf"/>
</dbReference>
<evidence type="ECO:0000259" key="6">
    <source>
        <dbReference type="SMART" id="SM00829"/>
    </source>
</evidence>
<dbReference type="InterPro" id="IPR013149">
    <property type="entry name" value="ADH-like_C"/>
</dbReference>
<dbReference type="Pfam" id="PF00107">
    <property type="entry name" value="ADH_zinc_N"/>
    <property type="match status" value="1"/>
</dbReference>
<name>A0AA97FG53_9MICO</name>
<evidence type="ECO:0000313" key="8">
    <source>
        <dbReference type="Proteomes" id="UP001305498"/>
    </source>
</evidence>
<gene>
    <name evidence="7" type="ORF">N8K70_15905</name>
</gene>
<dbReference type="PANTHER" id="PTHR42813">
    <property type="entry name" value="ZINC-TYPE ALCOHOL DEHYDROGENASE-LIKE"/>
    <property type="match status" value="1"/>
</dbReference>
<sequence length="352" mass="37187">MQAAVLRGPHDIGLEDVPRPVIEKDTDVIVRVTATAICTSDVHYADGFLPIEEPIRLGHEFVGVVDEVGGGVRTLKRGDRVAVAPYAWCGACSMCRRGQESWCPHGALFGSGKGWGDLAGGLSEYTRVINADTSCIPIPDGIPDEHAVLAGDVFGTGFFAVEQCELQPGQTIAVFGAGPIGLSAVQSAALRSPARIFLVDILDSRLELGLAMGATDVINSGHVDPVEEIRRATDGGHPFLSGVDAAADCVGIEVTVDRASKSITKGGILSIVGVPHPGSFGIDLQAAQLASQTIKVGMTPQRNMARILGLMERGRIDVAPFVTHVMELKEFDRAFSMFAGHEDGCLKVVLRP</sequence>
<dbReference type="GO" id="GO:0016491">
    <property type="term" value="F:oxidoreductase activity"/>
    <property type="evidence" value="ECO:0007669"/>
    <property type="project" value="UniProtKB-KW"/>
</dbReference>
<feature type="domain" description="Enoyl reductase (ER)" evidence="6">
    <location>
        <begin position="8"/>
        <end position="350"/>
    </location>
</feature>
<dbReference type="InterPro" id="IPR013154">
    <property type="entry name" value="ADH-like_N"/>
</dbReference>
<reference evidence="7 8" key="1">
    <citation type="submission" date="2023-02" db="EMBL/GenBank/DDBJ databases">
        <title>Microbacterium betulae sp. nov., isolated from birch wood.</title>
        <authorList>
            <person name="Pasciak M."/>
            <person name="Pawlik K.J."/>
            <person name="Martynowski D."/>
            <person name="Laczmanski L."/>
            <person name="Ciekot J."/>
            <person name="Szponar B."/>
            <person name="Wojcik-Fatla A."/>
            <person name="Mackiewicz B."/>
            <person name="Farian E."/>
            <person name="Cholewa G."/>
            <person name="Cholewa A."/>
            <person name="Dutkiewicz J."/>
        </authorList>
    </citation>
    <scope>NUCLEOTIDE SEQUENCE [LARGE SCALE GENOMIC DNA]</scope>
    <source>
        <strain evidence="7 8">AB</strain>
    </source>
</reference>
<protein>
    <submittedName>
        <fullName evidence="7">Alcohol dehydrogenase catalytic domain-containing protein</fullName>
    </submittedName>
</protein>
<dbReference type="InterPro" id="IPR020843">
    <property type="entry name" value="ER"/>
</dbReference>
<evidence type="ECO:0000313" key="7">
    <source>
        <dbReference type="EMBL" id="WOF22856.1"/>
    </source>
</evidence>
<keyword evidence="8" id="KW-1185">Reference proteome</keyword>
<dbReference type="Pfam" id="PF08240">
    <property type="entry name" value="ADH_N"/>
    <property type="match status" value="1"/>
</dbReference>
<comment type="cofactor">
    <cofactor evidence="1 5">
        <name>Zn(2+)</name>
        <dbReference type="ChEBI" id="CHEBI:29105"/>
    </cofactor>
</comment>
<dbReference type="Proteomes" id="UP001305498">
    <property type="component" value="Chromosome"/>
</dbReference>
<dbReference type="AlphaFoldDB" id="A0AA97FG53"/>